<feature type="non-terminal residue" evidence="1">
    <location>
        <position position="99"/>
    </location>
</feature>
<name>A0A1A8ND16_9TELE</name>
<evidence type="ECO:0000313" key="1">
    <source>
        <dbReference type="EMBL" id="SBR66970.1"/>
    </source>
</evidence>
<accession>A0A1A8ND16</accession>
<reference evidence="1" key="2">
    <citation type="submission" date="2016-06" db="EMBL/GenBank/DDBJ databases">
        <title>The genome of a short-lived fish provides insights into sex chromosome evolution and the genetic control of aging.</title>
        <authorList>
            <person name="Reichwald K."/>
            <person name="Felder M."/>
            <person name="Petzold A."/>
            <person name="Koch P."/>
            <person name="Groth M."/>
            <person name="Platzer M."/>
        </authorList>
    </citation>
    <scope>NUCLEOTIDE SEQUENCE</scope>
    <source>
        <tissue evidence="1">Brain</tissue>
    </source>
</reference>
<gene>
    <name evidence="1" type="primary">Nfu_g_1_012681</name>
</gene>
<dbReference type="AlphaFoldDB" id="A0A1A8ND16"/>
<feature type="non-terminal residue" evidence="1">
    <location>
        <position position="1"/>
    </location>
</feature>
<protein>
    <submittedName>
        <fullName evidence="1">Uncharacterized protein</fullName>
    </submittedName>
</protein>
<reference evidence="1" key="1">
    <citation type="submission" date="2016-05" db="EMBL/GenBank/DDBJ databases">
        <authorList>
            <person name="Lavstsen T."/>
            <person name="Jespersen J.S."/>
        </authorList>
    </citation>
    <scope>NUCLEOTIDE SEQUENCE</scope>
    <source>
        <tissue evidence="1">Brain</tissue>
    </source>
</reference>
<organism evidence="1">
    <name type="scientific">Nothobranchius pienaari</name>
    <dbReference type="NCBI Taxonomy" id="704102"/>
    <lineage>
        <taxon>Eukaryota</taxon>
        <taxon>Metazoa</taxon>
        <taxon>Chordata</taxon>
        <taxon>Craniata</taxon>
        <taxon>Vertebrata</taxon>
        <taxon>Euteleostomi</taxon>
        <taxon>Actinopterygii</taxon>
        <taxon>Neopterygii</taxon>
        <taxon>Teleostei</taxon>
        <taxon>Neoteleostei</taxon>
        <taxon>Acanthomorphata</taxon>
        <taxon>Ovalentaria</taxon>
        <taxon>Atherinomorphae</taxon>
        <taxon>Cyprinodontiformes</taxon>
        <taxon>Nothobranchiidae</taxon>
        <taxon>Nothobranchius</taxon>
    </lineage>
</organism>
<dbReference type="EMBL" id="HAEG01002291">
    <property type="protein sequence ID" value="SBR66970.1"/>
    <property type="molecule type" value="Transcribed_RNA"/>
</dbReference>
<sequence length="99" mass="10943">KQTGLHPGYSWCHQLTSPKPNSCCTRASRGISFFQPAAGSLCPLHQHLHCTYNLLPSSSPATPDLVFFLGRRKRGNACLATEQEMLGSEAEQEAERWTV</sequence>
<proteinExistence type="predicted"/>